<keyword evidence="1" id="KW-1133">Transmembrane helix</keyword>
<keyword evidence="3" id="KW-1185">Reference proteome</keyword>
<dbReference type="AlphaFoldDB" id="A0A0J6D496"/>
<dbReference type="STRING" id="157733.AB986_07780"/>
<proteinExistence type="predicted"/>
<comment type="caution">
    <text evidence="2">The sequence shown here is derived from an EMBL/GenBank/DDBJ whole genome shotgun (WGS) entry which is preliminary data.</text>
</comment>
<sequence>MFKKVLLGLLAFFVVSGILIFVGNTFQIEILMFQFYTETSDGFEAGGSLIPFGIAAVVTYLVGRWCEKRKKVVLDK</sequence>
<reference evidence="2" key="1">
    <citation type="submission" date="2015-06" db="EMBL/GenBank/DDBJ databases">
        <authorList>
            <person name="Liu B."/>
            <person name="Wang J."/>
            <person name="Zhu Y."/>
            <person name="Liu G."/>
            <person name="Chen Q."/>
            <person name="Zheng C."/>
            <person name="Che J."/>
            <person name="Ge C."/>
            <person name="Shi H."/>
            <person name="Pan Z."/>
            <person name="Liu X."/>
        </authorList>
    </citation>
    <scope>NUCLEOTIDE SEQUENCE [LARGE SCALE GENOMIC DNA]</scope>
    <source>
        <strain evidence="2">DSM 16346</strain>
    </source>
</reference>
<dbReference type="RefSeq" id="WP_048310289.1">
    <property type="nucleotide sequence ID" value="NZ_CP119526.1"/>
</dbReference>
<gene>
    <name evidence="2" type="ORF">AB986_07780</name>
</gene>
<keyword evidence="1" id="KW-0812">Transmembrane</keyword>
<evidence type="ECO:0000313" key="2">
    <source>
        <dbReference type="EMBL" id="KMM39119.1"/>
    </source>
</evidence>
<feature type="transmembrane region" description="Helical" evidence="1">
    <location>
        <begin position="49"/>
        <end position="66"/>
    </location>
</feature>
<protein>
    <submittedName>
        <fullName evidence="2">Uncharacterized protein</fullName>
    </submittedName>
</protein>
<dbReference type="EMBL" id="LELK01000001">
    <property type="protein sequence ID" value="KMM39119.1"/>
    <property type="molecule type" value="Genomic_DNA"/>
</dbReference>
<accession>A0A0J6D496</accession>
<evidence type="ECO:0000313" key="3">
    <source>
        <dbReference type="Proteomes" id="UP000035996"/>
    </source>
</evidence>
<keyword evidence="1" id="KW-0472">Membrane</keyword>
<organism evidence="2 3">
    <name type="scientific">Guptibacillus hwajinpoensis</name>
    <dbReference type="NCBI Taxonomy" id="208199"/>
    <lineage>
        <taxon>Bacteria</taxon>
        <taxon>Bacillati</taxon>
        <taxon>Bacillota</taxon>
        <taxon>Bacilli</taxon>
        <taxon>Bacillales</taxon>
        <taxon>Guptibacillaceae</taxon>
        <taxon>Guptibacillus</taxon>
    </lineage>
</organism>
<dbReference type="OrthoDB" id="2887201at2"/>
<evidence type="ECO:0000256" key="1">
    <source>
        <dbReference type="SAM" id="Phobius"/>
    </source>
</evidence>
<name>A0A0J6D496_9BACL</name>
<dbReference type="Proteomes" id="UP000035996">
    <property type="component" value="Unassembled WGS sequence"/>
</dbReference>